<accession>A0A5B7GQV0</accession>
<name>A0A5B7GQV0_PORTR</name>
<comment type="caution">
    <text evidence="2">The sequence shown here is derived from an EMBL/GenBank/DDBJ whole genome shotgun (WGS) entry which is preliminary data.</text>
</comment>
<proteinExistence type="predicted"/>
<reference evidence="2 3" key="1">
    <citation type="submission" date="2019-05" db="EMBL/GenBank/DDBJ databases">
        <title>Another draft genome of Portunus trituberculatus and its Hox gene families provides insights of decapod evolution.</title>
        <authorList>
            <person name="Jeong J.-H."/>
            <person name="Song I."/>
            <person name="Kim S."/>
            <person name="Choi T."/>
            <person name="Kim D."/>
            <person name="Ryu S."/>
            <person name="Kim W."/>
        </authorList>
    </citation>
    <scope>NUCLEOTIDE SEQUENCE [LARGE SCALE GENOMIC DNA]</scope>
    <source>
        <tissue evidence="2">Muscle</tissue>
    </source>
</reference>
<dbReference type="EMBL" id="VSRR010019799">
    <property type="protein sequence ID" value="MPC62541.1"/>
    <property type="molecule type" value="Genomic_DNA"/>
</dbReference>
<feature type="signal peptide" evidence="1">
    <location>
        <begin position="1"/>
        <end position="23"/>
    </location>
</feature>
<evidence type="ECO:0000313" key="2">
    <source>
        <dbReference type="EMBL" id="MPC62541.1"/>
    </source>
</evidence>
<keyword evidence="1" id="KW-0732">Signal</keyword>
<dbReference type="Proteomes" id="UP000324222">
    <property type="component" value="Unassembled WGS sequence"/>
</dbReference>
<dbReference type="AlphaFoldDB" id="A0A5B7GQV0"/>
<feature type="chain" id="PRO_5022954976" evidence="1">
    <location>
        <begin position="24"/>
        <end position="124"/>
    </location>
</feature>
<evidence type="ECO:0000313" key="3">
    <source>
        <dbReference type="Proteomes" id="UP000324222"/>
    </source>
</evidence>
<evidence type="ECO:0000256" key="1">
    <source>
        <dbReference type="SAM" id="SignalP"/>
    </source>
</evidence>
<keyword evidence="3" id="KW-1185">Reference proteome</keyword>
<organism evidence="2 3">
    <name type="scientific">Portunus trituberculatus</name>
    <name type="common">Swimming crab</name>
    <name type="synonym">Neptunus trituberculatus</name>
    <dbReference type="NCBI Taxonomy" id="210409"/>
    <lineage>
        <taxon>Eukaryota</taxon>
        <taxon>Metazoa</taxon>
        <taxon>Ecdysozoa</taxon>
        <taxon>Arthropoda</taxon>
        <taxon>Crustacea</taxon>
        <taxon>Multicrustacea</taxon>
        <taxon>Malacostraca</taxon>
        <taxon>Eumalacostraca</taxon>
        <taxon>Eucarida</taxon>
        <taxon>Decapoda</taxon>
        <taxon>Pleocyemata</taxon>
        <taxon>Brachyura</taxon>
        <taxon>Eubrachyura</taxon>
        <taxon>Portunoidea</taxon>
        <taxon>Portunidae</taxon>
        <taxon>Portuninae</taxon>
        <taxon>Portunus</taxon>
    </lineage>
</organism>
<sequence>MTNAAALASLALVLCLPPLPGLGRKLTCDPYLPSLVEELFCFPDACHASRRLHSLLPFISVTKGTLSFARIDYIVKRAKNISVLRYLNQPSSVTPPSSLTLARSRTEAASRSVCYCDYARVGFS</sequence>
<protein>
    <submittedName>
        <fullName evidence="2">Uncharacterized protein</fullName>
    </submittedName>
</protein>
<gene>
    <name evidence="2" type="ORF">E2C01_056626</name>
</gene>